<dbReference type="Pfam" id="PF05193">
    <property type="entry name" value="Peptidase_M16_C"/>
    <property type="match status" value="1"/>
</dbReference>
<gene>
    <name evidence="6" type="ORF">FDO65_20565</name>
</gene>
<dbReference type="GO" id="GO:0046872">
    <property type="term" value="F:metal ion binding"/>
    <property type="evidence" value="ECO:0007669"/>
    <property type="project" value="InterPro"/>
</dbReference>
<dbReference type="Gene3D" id="3.30.830.10">
    <property type="entry name" value="Metalloenzyme, LuxS/M16 peptidase-like"/>
    <property type="match status" value="3"/>
</dbReference>
<dbReference type="GO" id="GO:0006508">
    <property type="term" value="P:proteolysis"/>
    <property type="evidence" value="ECO:0007669"/>
    <property type="project" value="InterPro"/>
</dbReference>
<proteinExistence type="inferred from homology"/>
<protein>
    <recommendedName>
        <fullName evidence="8">Insulinase family protein</fullName>
    </recommendedName>
</protein>
<evidence type="ECO:0000256" key="2">
    <source>
        <dbReference type="RuleBase" id="RU004447"/>
    </source>
</evidence>
<dbReference type="PANTHER" id="PTHR11851:SF49">
    <property type="entry name" value="MITOCHONDRIAL-PROCESSING PEPTIDASE SUBUNIT ALPHA"/>
    <property type="match status" value="1"/>
</dbReference>
<dbReference type="AlphaFoldDB" id="A0A4U6Q917"/>
<name>A0A4U6Q917_9ACTN</name>
<dbReference type="GO" id="GO:0004222">
    <property type="term" value="F:metalloendopeptidase activity"/>
    <property type="evidence" value="ECO:0007669"/>
    <property type="project" value="InterPro"/>
</dbReference>
<dbReference type="Pfam" id="PF00675">
    <property type="entry name" value="Peptidase_M16"/>
    <property type="match status" value="1"/>
</dbReference>
<dbReference type="InterPro" id="IPR050361">
    <property type="entry name" value="MPP/UQCRC_Complex"/>
</dbReference>
<dbReference type="InterPro" id="IPR007863">
    <property type="entry name" value="Peptidase_M16_C"/>
</dbReference>
<dbReference type="PROSITE" id="PS00143">
    <property type="entry name" value="INSULINASE"/>
    <property type="match status" value="1"/>
</dbReference>
<feature type="domain" description="Peptidase M16 C-terminal" evidence="5">
    <location>
        <begin position="321"/>
        <end position="372"/>
    </location>
</feature>
<evidence type="ECO:0000313" key="7">
    <source>
        <dbReference type="Proteomes" id="UP000306985"/>
    </source>
</evidence>
<evidence type="ECO:0000259" key="4">
    <source>
        <dbReference type="Pfam" id="PF00675"/>
    </source>
</evidence>
<sequence length="979" mass="103415">MGAAAPVDDGRRPLPGGALPRRPRTGLARPRWGRRRSGAAHRRGSRGRPVDVGPRLGRRRAGRTELAAGPVHRPARAADRTVHRVRAGPRPRLEPTRGPADHPARPRLQRLHARQRRHPARVRRFPGLPHRPVGRGGGTAGTGAVMTTSSPVRYRLANGLRVVLDPDHRRGRVAVGLTVGVGFRHERPGQEGLAHLVEHLFFEGSAAVPAGAFRAPVHRVGGLVNGTTHPDYTEFHQVAPPSALEGLLFADADRLRAPVVTAATLTDQLTVVVDEIRQATGDHRYGGLPWPRLPPVLFDDFADAHDGYGDPRQLLRTSVSDCRAFLREHYTAANTVLTVSGAFDPAETRRVIDGFFGELPGRPPAPAPAPAGPRRTADQWRYDTGPLGPIPGVAAAGLVLPDRTVTGQDIAHYAATLTVCRALGHRHPDRSTGLGFFGPLDVSGPEVLVVTGPLSRGDTGPRWLRTVRTTLSDWSADGIPDEARQAAARAARDDLLGAADDLTERTRALGRTELLFDRPTLVDELPAAVAAVSRSDFAAAAAALAAAPAGGIELRPASAARPIPTVVTSPTPARPRPADPPGFPAAPADTGFQVPTRTLTDDNGLRVVLLPGAARPDRDAPVHLAARWPWGETGWARPGAVDETIAHLRSVLPATVQAGTDGQWLTLSAAGPVTDVPGWLEAIGSALRCESGSRPGATGVVPLPRSPSWLADDMQRVLTLGSGPVEPAAAVDPGDVLAGLGAGSVVLTGPTGSNLPAGWFAALLALRRPPHAPAAGGPRWAPGPPGIHPVPVPGADRVHVALTAWIGPHHGPRTGTDEAAAYLATAIFGSWFDSRLVRRGRTNGWTPLFGRDVLLDRPRVFLRTEVDPTQVRTVLSDLAGECRALSDDPFSADEITRARQFCRGQLRSVADSPAGLAAAVVGGLAAGRPVPWLEELDAGLATVPADEIRDRAAELFRFERFGGVVLGAVAADRAVKSVR</sequence>
<dbReference type="EMBL" id="SZZH01000007">
    <property type="protein sequence ID" value="TKV56356.1"/>
    <property type="molecule type" value="Genomic_DNA"/>
</dbReference>
<dbReference type="SUPFAM" id="SSF63411">
    <property type="entry name" value="LuxS/MPP-like metallohydrolase"/>
    <property type="match status" value="2"/>
</dbReference>
<keyword evidence="7" id="KW-1185">Reference proteome</keyword>
<dbReference type="InterPro" id="IPR011765">
    <property type="entry name" value="Pept_M16_N"/>
</dbReference>
<dbReference type="InterPro" id="IPR001431">
    <property type="entry name" value="Pept_M16_Zn_BS"/>
</dbReference>
<feature type="region of interest" description="Disordered" evidence="3">
    <location>
        <begin position="124"/>
        <end position="145"/>
    </location>
</feature>
<evidence type="ECO:0000256" key="1">
    <source>
        <dbReference type="ARBA" id="ARBA00007261"/>
    </source>
</evidence>
<dbReference type="PANTHER" id="PTHR11851">
    <property type="entry name" value="METALLOPROTEASE"/>
    <property type="match status" value="1"/>
</dbReference>
<dbReference type="Proteomes" id="UP000306985">
    <property type="component" value="Unassembled WGS sequence"/>
</dbReference>
<feature type="domain" description="Peptidase M16 N-terminal" evidence="4">
    <location>
        <begin position="161"/>
        <end position="279"/>
    </location>
</feature>
<dbReference type="OrthoDB" id="9811314at2"/>
<evidence type="ECO:0000313" key="6">
    <source>
        <dbReference type="EMBL" id="TKV56356.1"/>
    </source>
</evidence>
<accession>A0A4U6Q917</accession>
<reference evidence="6 7" key="1">
    <citation type="submission" date="2019-05" db="EMBL/GenBank/DDBJ databases">
        <title>Nakamurella sp. N5BH11, whole genome shotgun sequence.</title>
        <authorList>
            <person name="Tuo L."/>
        </authorList>
    </citation>
    <scope>NUCLEOTIDE SEQUENCE [LARGE SCALE GENOMIC DNA]</scope>
    <source>
        <strain evidence="6 7">N5BH11</strain>
    </source>
</reference>
<dbReference type="InterPro" id="IPR011249">
    <property type="entry name" value="Metalloenz_LuxS/M16"/>
</dbReference>
<feature type="compositionally biased region" description="Basic residues" evidence="3">
    <location>
        <begin position="31"/>
        <end position="46"/>
    </location>
</feature>
<evidence type="ECO:0000259" key="5">
    <source>
        <dbReference type="Pfam" id="PF05193"/>
    </source>
</evidence>
<comment type="caution">
    <text evidence="6">The sequence shown here is derived from an EMBL/GenBank/DDBJ whole genome shotgun (WGS) entry which is preliminary data.</text>
</comment>
<evidence type="ECO:0000256" key="3">
    <source>
        <dbReference type="SAM" id="MobiDB-lite"/>
    </source>
</evidence>
<comment type="similarity">
    <text evidence="1 2">Belongs to the peptidase M16 family.</text>
</comment>
<feature type="compositionally biased region" description="Basic and acidic residues" evidence="3">
    <location>
        <begin position="91"/>
        <end position="104"/>
    </location>
</feature>
<feature type="region of interest" description="Disordered" evidence="3">
    <location>
        <begin position="1"/>
        <end position="105"/>
    </location>
</feature>
<evidence type="ECO:0008006" key="8">
    <source>
        <dbReference type="Google" id="ProtNLM"/>
    </source>
</evidence>
<organism evidence="6 7">
    <name type="scientific">Nakamurella flava</name>
    <dbReference type="NCBI Taxonomy" id="2576308"/>
    <lineage>
        <taxon>Bacteria</taxon>
        <taxon>Bacillati</taxon>
        <taxon>Actinomycetota</taxon>
        <taxon>Actinomycetes</taxon>
        <taxon>Nakamurellales</taxon>
        <taxon>Nakamurellaceae</taxon>
        <taxon>Nakamurella</taxon>
    </lineage>
</organism>